<protein>
    <submittedName>
        <fullName evidence="1">Uncharacterized protein</fullName>
    </submittedName>
</protein>
<evidence type="ECO:0000313" key="1">
    <source>
        <dbReference type="EMBL" id="KAH7954963.1"/>
    </source>
</evidence>
<dbReference type="EMBL" id="CM023473">
    <property type="protein sequence ID" value="KAH7954963.1"/>
    <property type="molecule type" value="Genomic_DNA"/>
</dbReference>
<accession>A0ACB8D0G4</accession>
<sequence length="96" mass="11018">MTAAATEGLEPFDIAHPEEWEDYAERFQFFLEAQGVTDASRCGPATFQLARALVAPEKTPWNAWLVRTRPCRLPLSRQFKCVFCPVWCLFYVKSDS</sequence>
<evidence type="ECO:0000313" key="2">
    <source>
        <dbReference type="Proteomes" id="UP000821865"/>
    </source>
</evidence>
<gene>
    <name evidence="1" type="ORF">HPB49_023437</name>
</gene>
<organism evidence="1 2">
    <name type="scientific">Dermacentor silvarum</name>
    <name type="common">Tick</name>
    <dbReference type="NCBI Taxonomy" id="543639"/>
    <lineage>
        <taxon>Eukaryota</taxon>
        <taxon>Metazoa</taxon>
        <taxon>Ecdysozoa</taxon>
        <taxon>Arthropoda</taxon>
        <taxon>Chelicerata</taxon>
        <taxon>Arachnida</taxon>
        <taxon>Acari</taxon>
        <taxon>Parasitiformes</taxon>
        <taxon>Ixodida</taxon>
        <taxon>Ixodoidea</taxon>
        <taxon>Ixodidae</taxon>
        <taxon>Rhipicephalinae</taxon>
        <taxon>Dermacentor</taxon>
    </lineage>
</organism>
<name>A0ACB8D0G4_DERSI</name>
<keyword evidence="2" id="KW-1185">Reference proteome</keyword>
<reference evidence="1" key="1">
    <citation type="submission" date="2020-05" db="EMBL/GenBank/DDBJ databases">
        <title>Large-scale comparative analyses of tick genomes elucidate their genetic diversity and vector capacities.</title>
        <authorList>
            <person name="Jia N."/>
            <person name="Wang J."/>
            <person name="Shi W."/>
            <person name="Du L."/>
            <person name="Sun Y."/>
            <person name="Zhan W."/>
            <person name="Jiang J."/>
            <person name="Wang Q."/>
            <person name="Zhang B."/>
            <person name="Ji P."/>
            <person name="Sakyi L.B."/>
            <person name="Cui X."/>
            <person name="Yuan T."/>
            <person name="Jiang B."/>
            <person name="Yang W."/>
            <person name="Lam T.T.-Y."/>
            <person name="Chang Q."/>
            <person name="Ding S."/>
            <person name="Wang X."/>
            <person name="Zhu J."/>
            <person name="Ruan X."/>
            <person name="Zhao L."/>
            <person name="Wei J."/>
            <person name="Que T."/>
            <person name="Du C."/>
            <person name="Cheng J."/>
            <person name="Dai P."/>
            <person name="Han X."/>
            <person name="Huang E."/>
            <person name="Gao Y."/>
            <person name="Liu J."/>
            <person name="Shao H."/>
            <person name="Ye R."/>
            <person name="Li L."/>
            <person name="Wei W."/>
            <person name="Wang X."/>
            <person name="Wang C."/>
            <person name="Yang T."/>
            <person name="Huo Q."/>
            <person name="Li W."/>
            <person name="Guo W."/>
            <person name="Chen H."/>
            <person name="Zhou L."/>
            <person name="Ni X."/>
            <person name="Tian J."/>
            <person name="Zhou Y."/>
            <person name="Sheng Y."/>
            <person name="Liu T."/>
            <person name="Pan Y."/>
            <person name="Xia L."/>
            <person name="Li J."/>
            <person name="Zhao F."/>
            <person name="Cao W."/>
        </authorList>
    </citation>
    <scope>NUCLEOTIDE SEQUENCE</scope>
    <source>
        <strain evidence="1">Dsil-2018</strain>
    </source>
</reference>
<dbReference type="Proteomes" id="UP000821865">
    <property type="component" value="Chromosome 4"/>
</dbReference>
<proteinExistence type="predicted"/>
<comment type="caution">
    <text evidence="1">The sequence shown here is derived from an EMBL/GenBank/DDBJ whole genome shotgun (WGS) entry which is preliminary data.</text>
</comment>